<evidence type="ECO:0000313" key="1">
    <source>
        <dbReference type="EMBL" id="MBB6542213.1"/>
    </source>
</evidence>
<dbReference type="InterPro" id="IPR023393">
    <property type="entry name" value="START-like_dom_sf"/>
</dbReference>
<keyword evidence="2" id="KW-1185">Reference proteome</keyword>
<dbReference type="AlphaFoldDB" id="A0A7X0NF61"/>
<dbReference type="EMBL" id="JACHHU010000003">
    <property type="protein sequence ID" value="MBB6542213.1"/>
    <property type="molecule type" value="Genomic_DNA"/>
</dbReference>
<name>A0A7X0NF61_9GAMM</name>
<evidence type="ECO:0008006" key="3">
    <source>
        <dbReference type="Google" id="ProtNLM"/>
    </source>
</evidence>
<gene>
    <name evidence="1" type="ORF">HNQ55_000691</name>
</gene>
<organism evidence="1 2">
    <name type="scientific">Thalassotalea piscium</name>
    <dbReference type="NCBI Taxonomy" id="1230533"/>
    <lineage>
        <taxon>Bacteria</taxon>
        <taxon>Pseudomonadati</taxon>
        <taxon>Pseudomonadota</taxon>
        <taxon>Gammaproteobacteria</taxon>
        <taxon>Alteromonadales</taxon>
        <taxon>Colwelliaceae</taxon>
        <taxon>Thalassotalea</taxon>
    </lineage>
</organism>
<accession>A0A7X0NF61</accession>
<reference evidence="1 2" key="1">
    <citation type="submission" date="2020-08" db="EMBL/GenBank/DDBJ databases">
        <title>Genomic Encyclopedia of Type Strains, Phase IV (KMG-IV): sequencing the most valuable type-strain genomes for metagenomic binning, comparative biology and taxonomic classification.</title>
        <authorList>
            <person name="Goeker M."/>
        </authorList>
    </citation>
    <scope>NUCLEOTIDE SEQUENCE [LARGE SCALE GENOMIC DNA]</scope>
    <source>
        <strain evidence="1 2">DSM 26287</strain>
    </source>
</reference>
<dbReference type="Proteomes" id="UP000537141">
    <property type="component" value="Unassembled WGS sequence"/>
</dbReference>
<dbReference type="RefSeq" id="WP_184422590.1">
    <property type="nucleotide sequence ID" value="NZ_AP027362.1"/>
</dbReference>
<sequence length="68" mass="7944">MNVHKAHWLIENTTDDNTNDKINVTYQFVIDPKSRFPMWLANKYLLKSTLNTLQNINAKFSGVLDKPH</sequence>
<dbReference type="Gene3D" id="3.30.530.20">
    <property type="match status" value="1"/>
</dbReference>
<protein>
    <recommendedName>
        <fullName evidence="3">START domain-containing protein</fullName>
    </recommendedName>
</protein>
<proteinExistence type="predicted"/>
<comment type="caution">
    <text evidence="1">The sequence shown here is derived from an EMBL/GenBank/DDBJ whole genome shotgun (WGS) entry which is preliminary data.</text>
</comment>
<evidence type="ECO:0000313" key="2">
    <source>
        <dbReference type="Proteomes" id="UP000537141"/>
    </source>
</evidence>
<dbReference type="SUPFAM" id="SSF55961">
    <property type="entry name" value="Bet v1-like"/>
    <property type="match status" value="1"/>
</dbReference>